<evidence type="ECO:0000256" key="9">
    <source>
        <dbReference type="ARBA" id="ARBA00022777"/>
    </source>
</evidence>
<dbReference type="SMART" id="SM00388">
    <property type="entry name" value="HisKA"/>
    <property type="match status" value="1"/>
</dbReference>
<dbReference type="InterPro" id="IPR003594">
    <property type="entry name" value="HATPase_dom"/>
</dbReference>
<dbReference type="PANTHER" id="PTHR45528">
    <property type="entry name" value="SENSOR HISTIDINE KINASE CPXA"/>
    <property type="match status" value="1"/>
</dbReference>
<dbReference type="InterPro" id="IPR036890">
    <property type="entry name" value="HATPase_C_sf"/>
</dbReference>
<dbReference type="GO" id="GO:0016301">
    <property type="term" value="F:kinase activity"/>
    <property type="evidence" value="ECO:0007669"/>
    <property type="project" value="UniProtKB-KW"/>
</dbReference>
<dbReference type="PROSITE" id="PS50885">
    <property type="entry name" value="HAMP"/>
    <property type="match status" value="1"/>
</dbReference>
<dbReference type="SUPFAM" id="SSF55874">
    <property type="entry name" value="ATPase domain of HSP90 chaperone/DNA topoisomerase II/histidine kinase"/>
    <property type="match status" value="1"/>
</dbReference>
<keyword evidence="8" id="KW-0547">Nucleotide-binding</keyword>
<evidence type="ECO:0000256" key="13">
    <source>
        <dbReference type="ARBA" id="ARBA00023136"/>
    </source>
</evidence>
<dbReference type="PANTHER" id="PTHR45528:SF1">
    <property type="entry name" value="SENSOR HISTIDINE KINASE CPXA"/>
    <property type="match status" value="1"/>
</dbReference>
<dbReference type="InterPro" id="IPR036097">
    <property type="entry name" value="HisK_dim/P_sf"/>
</dbReference>
<keyword evidence="10" id="KW-0067">ATP-binding</keyword>
<dbReference type="PROSITE" id="PS50109">
    <property type="entry name" value="HIS_KIN"/>
    <property type="match status" value="1"/>
</dbReference>
<keyword evidence="18" id="KW-1185">Reference proteome</keyword>
<evidence type="ECO:0000256" key="6">
    <source>
        <dbReference type="ARBA" id="ARBA00022679"/>
    </source>
</evidence>
<evidence type="ECO:0000256" key="5">
    <source>
        <dbReference type="ARBA" id="ARBA00022553"/>
    </source>
</evidence>
<dbReference type="InterPro" id="IPR005467">
    <property type="entry name" value="His_kinase_dom"/>
</dbReference>
<dbReference type="Gene3D" id="1.10.287.130">
    <property type="match status" value="1"/>
</dbReference>
<organism evidence="17 18">
    <name type="scientific">Bacillus songklensis</name>
    <dbReference type="NCBI Taxonomy" id="1069116"/>
    <lineage>
        <taxon>Bacteria</taxon>
        <taxon>Bacillati</taxon>
        <taxon>Bacillota</taxon>
        <taxon>Bacilli</taxon>
        <taxon>Bacillales</taxon>
        <taxon>Bacillaceae</taxon>
        <taxon>Bacillus</taxon>
    </lineage>
</organism>
<dbReference type="CDD" id="cd00082">
    <property type="entry name" value="HisKA"/>
    <property type="match status" value="1"/>
</dbReference>
<evidence type="ECO:0000256" key="1">
    <source>
        <dbReference type="ARBA" id="ARBA00000085"/>
    </source>
</evidence>
<evidence type="ECO:0000256" key="11">
    <source>
        <dbReference type="ARBA" id="ARBA00022989"/>
    </source>
</evidence>
<evidence type="ECO:0000256" key="4">
    <source>
        <dbReference type="ARBA" id="ARBA00022475"/>
    </source>
</evidence>
<comment type="subcellular location">
    <subcellularLocation>
        <location evidence="2">Cell membrane</location>
        <topology evidence="2">Multi-pass membrane protein</topology>
    </subcellularLocation>
</comment>
<dbReference type="Proteomes" id="UP001595752">
    <property type="component" value="Unassembled WGS sequence"/>
</dbReference>
<dbReference type="InterPro" id="IPR050398">
    <property type="entry name" value="HssS/ArlS-like"/>
</dbReference>
<dbReference type="InterPro" id="IPR003661">
    <property type="entry name" value="HisK_dim/P_dom"/>
</dbReference>
<evidence type="ECO:0000313" key="18">
    <source>
        <dbReference type="Proteomes" id="UP001595752"/>
    </source>
</evidence>
<dbReference type="InterPro" id="IPR003660">
    <property type="entry name" value="HAMP_dom"/>
</dbReference>
<dbReference type="RefSeq" id="WP_377917345.1">
    <property type="nucleotide sequence ID" value="NZ_JBHRZT010000068.1"/>
</dbReference>
<name>A0ABV8B6N1_9BACI</name>
<evidence type="ECO:0000259" key="16">
    <source>
        <dbReference type="PROSITE" id="PS50885"/>
    </source>
</evidence>
<dbReference type="Pfam" id="PF00512">
    <property type="entry name" value="HisKA"/>
    <property type="match status" value="1"/>
</dbReference>
<evidence type="ECO:0000256" key="3">
    <source>
        <dbReference type="ARBA" id="ARBA00012438"/>
    </source>
</evidence>
<comment type="catalytic activity">
    <reaction evidence="1">
        <text>ATP + protein L-histidine = ADP + protein N-phospho-L-histidine.</text>
        <dbReference type="EC" id="2.7.13.3"/>
    </reaction>
</comment>
<dbReference type="SUPFAM" id="SSF47384">
    <property type="entry name" value="Homodimeric domain of signal transducing histidine kinase"/>
    <property type="match status" value="1"/>
</dbReference>
<keyword evidence="12" id="KW-0902">Two-component regulatory system</keyword>
<dbReference type="EMBL" id="JBHRZT010000068">
    <property type="protein sequence ID" value="MFC3885187.1"/>
    <property type="molecule type" value="Genomic_DNA"/>
</dbReference>
<comment type="caution">
    <text evidence="17">The sequence shown here is derived from an EMBL/GenBank/DDBJ whole genome shotgun (WGS) entry which is preliminary data.</text>
</comment>
<keyword evidence="6" id="KW-0808">Transferase</keyword>
<evidence type="ECO:0000256" key="14">
    <source>
        <dbReference type="SAM" id="Phobius"/>
    </source>
</evidence>
<keyword evidence="13 14" id="KW-0472">Membrane</keyword>
<evidence type="ECO:0000256" key="12">
    <source>
        <dbReference type="ARBA" id="ARBA00023012"/>
    </source>
</evidence>
<dbReference type="EC" id="2.7.13.3" evidence="3"/>
<dbReference type="Gene3D" id="3.30.565.10">
    <property type="entry name" value="Histidine kinase-like ATPase, C-terminal domain"/>
    <property type="match status" value="1"/>
</dbReference>
<accession>A0ABV8B6N1</accession>
<keyword evidence="5" id="KW-0597">Phosphoprotein</keyword>
<dbReference type="SMART" id="SM00387">
    <property type="entry name" value="HATPase_c"/>
    <property type="match status" value="1"/>
</dbReference>
<evidence type="ECO:0000256" key="10">
    <source>
        <dbReference type="ARBA" id="ARBA00022840"/>
    </source>
</evidence>
<evidence type="ECO:0000259" key="15">
    <source>
        <dbReference type="PROSITE" id="PS50109"/>
    </source>
</evidence>
<dbReference type="Pfam" id="PF00672">
    <property type="entry name" value="HAMP"/>
    <property type="match status" value="1"/>
</dbReference>
<dbReference type="CDD" id="cd06225">
    <property type="entry name" value="HAMP"/>
    <property type="match status" value="1"/>
</dbReference>
<reference evidence="18" key="1">
    <citation type="journal article" date="2019" name="Int. J. Syst. Evol. Microbiol.">
        <title>The Global Catalogue of Microorganisms (GCM) 10K type strain sequencing project: providing services to taxonomists for standard genome sequencing and annotation.</title>
        <authorList>
            <consortium name="The Broad Institute Genomics Platform"/>
            <consortium name="The Broad Institute Genome Sequencing Center for Infectious Disease"/>
            <person name="Wu L."/>
            <person name="Ma J."/>
        </authorList>
    </citation>
    <scope>NUCLEOTIDE SEQUENCE [LARGE SCALE GENOMIC DNA]</scope>
    <source>
        <strain evidence="18">CCUG 61889</strain>
    </source>
</reference>
<gene>
    <name evidence="17" type="ORF">ACFOU2_17610</name>
</gene>
<sequence length="455" mass="52449">MKLKNSLLSKYLLIILIATMIMPMSFPIISILFYMPLGGLDNDTPDIYQNGTHLEKRWHEEAAKLGKASDEEINQKLNELKKEYSKASMFWVDETGKTQKKLPEDLTIPQNWTVSYSIDFIKKNRGYDADPFTVVAFIGEQKNEGFMVIQVPRSLMASKTEMIREQYDYVMALAVLFILVLFVFVSWVFFYKVRKRLLRLQEAMSKPGANGIPIPLEVEKEDEIGQLVKSFNQMVHQLEMSRKREKEEEDLRRHLIANLSHDLRTPLTTIRGHAYLLNKEPLSEKGKQSLELIDQKINYLGQLIENLLSYTLLSAGKYPFHPKKADIVQLVKKSFAAWYPVFENEGFDIVLGIPDKGMYWQVDTEWFDRILDNFFQNILRHAKSGKYVSIRMEQSDGQSTIVIEDRGPGMGGKSNEKGAGIGLSIVSLMLKEMKIKWEINSMNDGTRISLFFMNS</sequence>
<evidence type="ECO:0000313" key="17">
    <source>
        <dbReference type="EMBL" id="MFC3885187.1"/>
    </source>
</evidence>
<evidence type="ECO:0000256" key="7">
    <source>
        <dbReference type="ARBA" id="ARBA00022692"/>
    </source>
</evidence>
<dbReference type="Pfam" id="PF02518">
    <property type="entry name" value="HATPase_c"/>
    <property type="match status" value="1"/>
</dbReference>
<proteinExistence type="predicted"/>
<dbReference type="SMART" id="SM00304">
    <property type="entry name" value="HAMP"/>
    <property type="match status" value="1"/>
</dbReference>
<feature type="transmembrane region" description="Helical" evidence="14">
    <location>
        <begin position="169"/>
        <end position="191"/>
    </location>
</feature>
<evidence type="ECO:0000256" key="2">
    <source>
        <dbReference type="ARBA" id="ARBA00004651"/>
    </source>
</evidence>
<dbReference type="Gene3D" id="6.10.340.10">
    <property type="match status" value="1"/>
</dbReference>
<keyword evidence="7 14" id="KW-0812">Transmembrane</keyword>
<keyword evidence="11 14" id="KW-1133">Transmembrane helix</keyword>
<feature type="domain" description="HAMP" evidence="16">
    <location>
        <begin position="191"/>
        <end position="243"/>
    </location>
</feature>
<keyword evidence="9 17" id="KW-0418">Kinase</keyword>
<dbReference type="SUPFAM" id="SSF158472">
    <property type="entry name" value="HAMP domain-like"/>
    <property type="match status" value="1"/>
</dbReference>
<evidence type="ECO:0000256" key="8">
    <source>
        <dbReference type="ARBA" id="ARBA00022741"/>
    </source>
</evidence>
<feature type="domain" description="Histidine kinase" evidence="15">
    <location>
        <begin position="258"/>
        <end position="455"/>
    </location>
</feature>
<feature type="transmembrane region" description="Helical" evidence="14">
    <location>
        <begin position="12"/>
        <end position="35"/>
    </location>
</feature>
<protein>
    <recommendedName>
        <fullName evidence="3">histidine kinase</fullName>
        <ecNumber evidence="3">2.7.13.3</ecNumber>
    </recommendedName>
</protein>
<keyword evidence="4" id="KW-1003">Cell membrane</keyword>